<organism evidence="6 7">
    <name type="scientific">Paenibacillus kribbensis</name>
    <dbReference type="NCBI Taxonomy" id="172713"/>
    <lineage>
        <taxon>Bacteria</taxon>
        <taxon>Bacillati</taxon>
        <taxon>Bacillota</taxon>
        <taxon>Bacilli</taxon>
        <taxon>Bacillales</taxon>
        <taxon>Paenibacillaceae</taxon>
        <taxon>Paenibacillus</taxon>
    </lineage>
</organism>
<feature type="domain" description="HTH lysR-type" evidence="5">
    <location>
        <begin position="4"/>
        <end position="61"/>
    </location>
</feature>
<dbReference type="InterPro" id="IPR005119">
    <property type="entry name" value="LysR_subst-bd"/>
</dbReference>
<dbReference type="PANTHER" id="PTHR30126:SF78">
    <property type="entry name" value="HTH LYSR-TYPE DOMAIN-CONTAINING PROTEIN"/>
    <property type="match status" value="1"/>
</dbReference>
<dbReference type="AlphaFoldDB" id="A0A222WSI1"/>
<keyword evidence="3" id="KW-0238">DNA-binding</keyword>
<reference evidence="6 7" key="1">
    <citation type="submission" date="2017-03" db="EMBL/GenBank/DDBJ databases">
        <title>Complete genome sequence of Paenibacillus Kribbensis producing bioflocculants.</title>
        <authorList>
            <person name="Lee H.-G."/>
            <person name="Oh H.-M."/>
        </authorList>
    </citation>
    <scope>NUCLEOTIDE SEQUENCE [LARGE SCALE GENOMIC DNA]</scope>
    <source>
        <strain evidence="6 7">AM49</strain>
    </source>
</reference>
<dbReference type="EMBL" id="CP020028">
    <property type="protein sequence ID" value="ASR48844.1"/>
    <property type="molecule type" value="Genomic_DNA"/>
</dbReference>
<evidence type="ECO:0000256" key="1">
    <source>
        <dbReference type="ARBA" id="ARBA00009437"/>
    </source>
</evidence>
<evidence type="ECO:0000256" key="2">
    <source>
        <dbReference type="ARBA" id="ARBA00023015"/>
    </source>
</evidence>
<sequence>MTMMDEKDCLMLCYIAEEHSLKRAADRLYITQPALTYRLNQMEKEFGVPIIVRGNRGTQLTMEGERLLQYAKRNLRELTELKEAVIHLSGEVKGTLRLGISSYYGHYRLPPILKSFKDIYPDVQFSVTCGLSAEIYEMLRGDEIHLGVIRNDYPWSEGKHLLHEEHICVISKEAVALEQLPELPLIRYKDPGNPQLSGHMYSSFNESVQAWWSERFGRPPRVSMEVDSYETCKEMVRHGLGYSIVPEIFVSPKDELYAFHLIRQNGDPVLRRTWMLYKNKSSRLMAVERFVEWMLQT</sequence>
<protein>
    <submittedName>
        <fullName evidence="6">LysR family transcriptional regulator</fullName>
    </submittedName>
</protein>
<dbReference type="InterPro" id="IPR036390">
    <property type="entry name" value="WH_DNA-bd_sf"/>
</dbReference>
<name>A0A222WSI1_9BACL</name>
<dbReference type="GO" id="GO:0000976">
    <property type="term" value="F:transcription cis-regulatory region binding"/>
    <property type="evidence" value="ECO:0007669"/>
    <property type="project" value="TreeGrafter"/>
</dbReference>
<proteinExistence type="inferred from homology"/>
<dbReference type="SUPFAM" id="SSF53850">
    <property type="entry name" value="Periplasmic binding protein-like II"/>
    <property type="match status" value="1"/>
</dbReference>
<dbReference type="SUPFAM" id="SSF46785">
    <property type="entry name" value="Winged helix' DNA-binding domain"/>
    <property type="match status" value="1"/>
</dbReference>
<keyword evidence="4" id="KW-0804">Transcription</keyword>
<evidence type="ECO:0000313" key="7">
    <source>
        <dbReference type="Proteomes" id="UP000214666"/>
    </source>
</evidence>
<keyword evidence="7" id="KW-1185">Reference proteome</keyword>
<dbReference type="Pfam" id="PF03466">
    <property type="entry name" value="LysR_substrate"/>
    <property type="match status" value="1"/>
</dbReference>
<dbReference type="Pfam" id="PF00126">
    <property type="entry name" value="HTH_1"/>
    <property type="match status" value="1"/>
</dbReference>
<evidence type="ECO:0000259" key="5">
    <source>
        <dbReference type="PROSITE" id="PS50931"/>
    </source>
</evidence>
<dbReference type="PRINTS" id="PR00039">
    <property type="entry name" value="HTHLYSR"/>
</dbReference>
<dbReference type="KEGG" id="pkb:B4V02_20155"/>
<dbReference type="InterPro" id="IPR000847">
    <property type="entry name" value="LysR_HTH_N"/>
</dbReference>
<dbReference type="InterPro" id="IPR036388">
    <property type="entry name" value="WH-like_DNA-bd_sf"/>
</dbReference>
<evidence type="ECO:0000256" key="3">
    <source>
        <dbReference type="ARBA" id="ARBA00023125"/>
    </source>
</evidence>
<dbReference type="STRING" id="172713.GCA_001705305_03399"/>
<dbReference type="Gene3D" id="3.40.190.290">
    <property type="match status" value="1"/>
</dbReference>
<comment type="similarity">
    <text evidence="1">Belongs to the LysR transcriptional regulatory family.</text>
</comment>
<dbReference type="CDD" id="cd05466">
    <property type="entry name" value="PBP2_LTTR_substrate"/>
    <property type="match status" value="1"/>
</dbReference>
<evidence type="ECO:0000313" key="6">
    <source>
        <dbReference type="EMBL" id="ASR48844.1"/>
    </source>
</evidence>
<keyword evidence="2" id="KW-0805">Transcription regulation</keyword>
<dbReference type="Proteomes" id="UP000214666">
    <property type="component" value="Chromosome"/>
</dbReference>
<dbReference type="GO" id="GO:0003700">
    <property type="term" value="F:DNA-binding transcription factor activity"/>
    <property type="evidence" value="ECO:0007669"/>
    <property type="project" value="InterPro"/>
</dbReference>
<gene>
    <name evidence="6" type="ORF">B4V02_20155</name>
</gene>
<evidence type="ECO:0000256" key="4">
    <source>
        <dbReference type="ARBA" id="ARBA00023163"/>
    </source>
</evidence>
<dbReference type="PANTHER" id="PTHR30126">
    <property type="entry name" value="HTH-TYPE TRANSCRIPTIONAL REGULATOR"/>
    <property type="match status" value="1"/>
</dbReference>
<dbReference type="Gene3D" id="1.10.10.10">
    <property type="entry name" value="Winged helix-like DNA-binding domain superfamily/Winged helix DNA-binding domain"/>
    <property type="match status" value="1"/>
</dbReference>
<dbReference type="PROSITE" id="PS50931">
    <property type="entry name" value="HTH_LYSR"/>
    <property type="match status" value="1"/>
</dbReference>
<accession>A0A222WSI1</accession>